<dbReference type="EMBL" id="VNIB01000012">
    <property type="protein sequence ID" value="TYO96755.1"/>
    <property type="molecule type" value="Genomic_DNA"/>
</dbReference>
<dbReference type="AlphaFoldDB" id="A0A5D3WGT7"/>
<protein>
    <submittedName>
        <fullName evidence="1">Uncharacterized protein</fullName>
    </submittedName>
</protein>
<accession>A0A5D3WGT7</accession>
<organism evidence="1 2">
    <name type="scientific">Geothermobacter ehrlichii</name>
    <dbReference type="NCBI Taxonomy" id="213224"/>
    <lineage>
        <taxon>Bacteria</taxon>
        <taxon>Pseudomonadati</taxon>
        <taxon>Thermodesulfobacteriota</taxon>
        <taxon>Desulfuromonadia</taxon>
        <taxon>Desulfuromonadales</taxon>
        <taxon>Geothermobacteraceae</taxon>
        <taxon>Geothermobacter</taxon>
    </lineage>
</organism>
<dbReference type="RefSeq" id="WP_148896598.1">
    <property type="nucleotide sequence ID" value="NZ_VNIB01000012.1"/>
</dbReference>
<evidence type="ECO:0000313" key="1">
    <source>
        <dbReference type="EMBL" id="TYO96755.1"/>
    </source>
</evidence>
<comment type="caution">
    <text evidence="1">The sequence shown here is derived from an EMBL/GenBank/DDBJ whole genome shotgun (WGS) entry which is preliminary data.</text>
</comment>
<sequence>MKKVLKVRISNEFAEGPEVAVVEIDDHLRSRVRQLASAVKSLNVYAIREFNGYPEFFMQDHEHEESVTPRPPEDGFEEMACRVECVTLNVTDSDFYWTGYVKHTDVRFETDSIPLEEIE</sequence>
<reference evidence="1 2" key="1">
    <citation type="submission" date="2019-07" db="EMBL/GenBank/DDBJ databases">
        <title>Genomic Encyclopedia of Type Strains, Phase IV (KMG-IV): sequencing the most valuable type-strain genomes for metagenomic binning, comparative biology and taxonomic classification.</title>
        <authorList>
            <person name="Goeker M."/>
        </authorList>
    </citation>
    <scope>NUCLEOTIDE SEQUENCE [LARGE SCALE GENOMIC DNA]</scope>
    <source>
        <strain evidence="1 2">SS015</strain>
    </source>
</reference>
<proteinExistence type="predicted"/>
<keyword evidence="2" id="KW-1185">Reference proteome</keyword>
<name>A0A5D3WGT7_9BACT</name>
<dbReference type="Proteomes" id="UP000324159">
    <property type="component" value="Unassembled WGS sequence"/>
</dbReference>
<dbReference type="OrthoDB" id="5396267at2"/>
<evidence type="ECO:0000313" key="2">
    <source>
        <dbReference type="Proteomes" id="UP000324159"/>
    </source>
</evidence>
<gene>
    <name evidence="1" type="ORF">EDC39_11243</name>
</gene>